<dbReference type="EMBL" id="LNYE01000022">
    <property type="protein sequence ID" value="KTD10768.1"/>
    <property type="molecule type" value="Genomic_DNA"/>
</dbReference>
<evidence type="ECO:0000259" key="4">
    <source>
        <dbReference type="Pfam" id="PF09394"/>
    </source>
</evidence>
<dbReference type="EMBL" id="UGOB01000001">
    <property type="protein sequence ID" value="STX43896.1"/>
    <property type="molecule type" value="Genomic_DNA"/>
</dbReference>
<keyword evidence="1" id="KW-0646">Protease inhibitor</keyword>
<keyword evidence="3" id="KW-0732">Signal</keyword>
<dbReference type="STRING" id="45066.Lgra_1734"/>
<evidence type="ECO:0000313" key="6">
    <source>
        <dbReference type="EMBL" id="STX43896.1"/>
    </source>
</evidence>
<keyword evidence="2" id="KW-0789">Thiol protease inhibitor</keyword>
<dbReference type="Gene3D" id="2.60.40.2020">
    <property type="match status" value="1"/>
</dbReference>
<dbReference type="PANTHER" id="PTHR36530">
    <property type="entry name" value="INHIBITOR OF CYSTEINE PEPTIDASE"/>
    <property type="match status" value="1"/>
</dbReference>
<protein>
    <submittedName>
        <fullName evidence="6">Secreted protein</fullName>
    </submittedName>
</protein>
<keyword evidence="7" id="KW-1185">Reference proteome</keyword>
<dbReference type="Pfam" id="PF09394">
    <property type="entry name" value="Inhibitor_I42"/>
    <property type="match status" value="1"/>
</dbReference>
<feature type="domain" description="Proteinase inhibitor I42 chagasin" evidence="4">
    <location>
        <begin position="39"/>
        <end position="123"/>
    </location>
</feature>
<feature type="chain" id="PRO_5016714980" evidence="3">
    <location>
        <begin position="19"/>
        <end position="134"/>
    </location>
</feature>
<dbReference type="RefSeq" id="WP_058498874.1">
    <property type="nucleotide sequence ID" value="NZ_CAAAHW010000001.1"/>
</dbReference>
<evidence type="ECO:0000256" key="1">
    <source>
        <dbReference type="ARBA" id="ARBA00022690"/>
    </source>
</evidence>
<feature type="signal peptide" evidence="3">
    <location>
        <begin position="1"/>
        <end position="18"/>
    </location>
</feature>
<name>A0A378J965_9GAMM</name>
<evidence type="ECO:0000313" key="7">
    <source>
        <dbReference type="Proteomes" id="UP000054691"/>
    </source>
</evidence>
<dbReference type="InterPro" id="IPR036331">
    <property type="entry name" value="Chagasin-like_sf"/>
</dbReference>
<dbReference type="GO" id="GO:0004869">
    <property type="term" value="F:cysteine-type endopeptidase inhibitor activity"/>
    <property type="evidence" value="ECO:0007669"/>
    <property type="project" value="UniProtKB-KW"/>
</dbReference>
<dbReference type="AlphaFoldDB" id="A0A378J965"/>
<dbReference type="Proteomes" id="UP000254476">
    <property type="component" value="Unassembled WGS sequence"/>
</dbReference>
<evidence type="ECO:0000313" key="5">
    <source>
        <dbReference type="EMBL" id="KTD10768.1"/>
    </source>
</evidence>
<evidence type="ECO:0000256" key="3">
    <source>
        <dbReference type="SAM" id="SignalP"/>
    </source>
</evidence>
<dbReference type="Proteomes" id="UP000054691">
    <property type="component" value="Unassembled WGS sequence"/>
</dbReference>
<evidence type="ECO:0000313" key="8">
    <source>
        <dbReference type="Proteomes" id="UP000254476"/>
    </source>
</evidence>
<organism evidence="6 8">
    <name type="scientific">Legionella gratiana</name>
    <dbReference type="NCBI Taxonomy" id="45066"/>
    <lineage>
        <taxon>Bacteria</taxon>
        <taxon>Pseudomonadati</taxon>
        <taxon>Pseudomonadota</taxon>
        <taxon>Gammaproteobacteria</taxon>
        <taxon>Legionellales</taxon>
        <taxon>Legionellaceae</taxon>
        <taxon>Legionella</taxon>
    </lineage>
</organism>
<dbReference type="InterPro" id="IPR052781">
    <property type="entry name" value="Cys_protease_inhibitor_I42"/>
</dbReference>
<accession>A0A378J965</accession>
<dbReference type="PANTHER" id="PTHR36530:SF1">
    <property type="entry name" value="AMOEBIASIN-1"/>
    <property type="match status" value="1"/>
</dbReference>
<reference evidence="5 7" key="1">
    <citation type="submission" date="2015-11" db="EMBL/GenBank/DDBJ databases">
        <title>Genomic analysis of 38 Legionella species identifies large and diverse effector repertoires.</title>
        <authorList>
            <person name="Burstein D."/>
            <person name="Amaro F."/>
            <person name="Zusman T."/>
            <person name="Lifshitz Z."/>
            <person name="Cohen O."/>
            <person name="Gilbert J.A."/>
            <person name="Pupko T."/>
            <person name="Shuman H.A."/>
            <person name="Segal G."/>
        </authorList>
    </citation>
    <scope>NUCLEOTIDE SEQUENCE [LARGE SCALE GENOMIC DNA]</scope>
    <source>
        <strain evidence="5 7">Lyon 8420412</strain>
    </source>
</reference>
<dbReference type="SUPFAM" id="SSF141066">
    <property type="entry name" value="ICP-like"/>
    <property type="match status" value="1"/>
</dbReference>
<dbReference type="OrthoDB" id="670336at2"/>
<evidence type="ECO:0000256" key="2">
    <source>
        <dbReference type="ARBA" id="ARBA00022704"/>
    </source>
</evidence>
<reference evidence="6 8" key="2">
    <citation type="submission" date="2018-06" db="EMBL/GenBank/DDBJ databases">
        <authorList>
            <consortium name="Pathogen Informatics"/>
            <person name="Doyle S."/>
        </authorList>
    </citation>
    <scope>NUCLEOTIDE SEQUENCE [LARGE SCALE GENOMIC DNA]</scope>
    <source>
        <strain evidence="6 8">NCTC12388</strain>
    </source>
</reference>
<proteinExistence type="predicted"/>
<sequence length="134" mass="14882">MKIILGCLFLSLSMMTYANDNPTLANDNPTLDVNVSSPSFEVTLPANPTTGFKWSIIHFDKKLLTLSNSFYERPKTNLMGAGGQMHFIFTLQKGKNYPANTNILLKYERSWEPSSATIKNIKVNFVKTAGSGSK</sequence>
<dbReference type="InterPro" id="IPR018990">
    <property type="entry name" value="Prot_inh_I42_chagasin"/>
</dbReference>
<gene>
    <name evidence="5" type="ORF">Lgra_1734</name>
    <name evidence="6" type="ORF">NCTC12388_01264</name>
</gene>